<accession>A0AAE1C1Q7</accession>
<dbReference type="Pfam" id="PF00569">
    <property type="entry name" value="ZZ"/>
    <property type="match status" value="1"/>
</dbReference>
<dbReference type="Proteomes" id="UP001274830">
    <property type="component" value="Unassembled WGS sequence"/>
</dbReference>
<dbReference type="SMART" id="SM00291">
    <property type="entry name" value="ZnF_ZZ"/>
    <property type="match status" value="1"/>
</dbReference>
<dbReference type="CDD" id="cd02340">
    <property type="entry name" value="ZZ_NBR1_like"/>
    <property type="match status" value="1"/>
</dbReference>
<dbReference type="InterPro" id="IPR000433">
    <property type="entry name" value="Znf_ZZ"/>
</dbReference>
<feature type="region of interest" description="Disordered" evidence="6">
    <location>
        <begin position="1209"/>
        <end position="1271"/>
    </location>
</feature>
<keyword evidence="10" id="KW-1185">Reference proteome</keyword>
<sequence length="1319" mass="148437">MNKMNRIRRLDQIALRIDLEIEAYRAKSFSNFSLVGTVLLQPAEDAIEVFASDEWLGFDKYIFDDWSPRKKAVEVRLSRSMSKVYIKHIGKWKAVAEFLSLLDPATSTSAAASWDVLWAWWRINGKSFRLLDLPPEVRDLIYEHSYGPCIHPYPDSKTRRLGPRGLTFKAAQSGRELLKINAQISREARDVLFLRSSFRLERYGLIAPLLRNLAQRSRIRRLDLALSHRNYFRLFGLKLAGTRLYYISGRVQALRYMQLTSVALHIAPPSFATESDDFDGACQVTVTKWLLDVAWRWVRGHPVVVTGYVKDGEKSEFEALCKQEERRFASWKLQMHAIGGGTADLTAYDEWLSVADADGEGGIRLDGELVEELPKYEVEGSSTSSHLPPPCHCDVPCTIQTWSARLQKITVTFPGRLIRISCWTMAHAPQVFRYRPALVFIATAAAAIGAYKIYTTITEVPAKPDLHRSNAIHRNRARRPPVVELTTPSPDRPLGILSVRQGSFVFEHDLHSGALPAREVISQAVGSVSEDFYARSMQQAVYAIVLNCSPLNVFGLQSQVTRPEFSPLIRPLQVRNVAAMRRVRNVLEEHLPNVNIDIIDLALHDFMLVADLESSTHQQVAGPEDVDSTAGDGGQGITGLLYYIAEENAGSKAYEHRGISCESCGDSPICGIRWHCLNCPDYDLCSTCETMKVHPKTHLFVKIKIPIPVLSQPSQLQQPWYPGDPQIIWPLLRQRTKNMLLERHDFQEHTIDALYDQFSCLANVSTPPDDTCVEGGIDIRAFRKALTPERWPQRFAPNAIFDRMFAFYDVEEQGFIGFANFVGGMAYLRGPQRFESFTRALHGFDIDGDGYVDRADFLRLFRAKFVLVRQLVSDMVDAQKPDEALRAMSTLRSSQPISSLFRDDEIPYGEVRRPRGKQPDIHGDLIPPNGIKTILDEQDPWPAERPLQMRGGSQGGGDMTGRDRLRHQLSRFEEMLNGDDEDESARFTMRSRLSEGGAVHHVIMNDDDQGAAQAADERVNADGSGAVPNGRNITERPHSAAETPVDELDAKPEIDQDALWQVVEQGFDDMLDPLFSAKEQQHQDAIDTKAERTEWRIEIDRAAADRRAFREDLKSGSRVDPLMATAFTSQDTIAPDRDPNSTNEPPFRADLVPTDTHSLEQREAEIADRPLYKLLETVGYGTFDGSQDNQEQDHADPCKISADLPASEAIDNTQDPTMPQHRPDSERGQRSAAPQSDVKHKNQTIVDSERSTAVEKPSKPPPSPQRLLRLAELDDVETDIKERGGAGRLTIDEVEQMVEGDATKEMRGLVIGWLDWASF</sequence>
<evidence type="ECO:0000259" key="8">
    <source>
        <dbReference type="PROSITE" id="PS50222"/>
    </source>
</evidence>
<dbReference type="InterPro" id="IPR011992">
    <property type="entry name" value="EF-hand-dom_pair"/>
</dbReference>
<reference evidence="9" key="1">
    <citation type="submission" date="2023-07" db="EMBL/GenBank/DDBJ databases">
        <title>Black Yeasts Isolated from many extreme environments.</title>
        <authorList>
            <person name="Coleine C."/>
            <person name="Stajich J.E."/>
            <person name="Selbmann L."/>
        </authorList>
    </citation>
    <scope>NUCLEOTIDE SEQUENCE</scope>
    <source>
        <strain evidence="9">CCFEE 5485</strain>
    </source>
</reference>
<dbReference type="EMBL" id="JAUTXT010000017">
    <property type="protein sequence ID" value="KAK3674981.1"/>
    <property type="molecule type" value="Genomic_DNA"/>
</dbReference>
<dbReference type="PROSITE" id="PS01357">
    <property type="entry name" value="ZF_ZZ_1"/>
    <property type="match status" value="1"/>
</dbReference>
<dbReference type="Gene3D" id="3.30.60.90">
    <property type="match status" value="1"/>
</dbReference>
<dbReference type="GO" id="GO:0008270">
    <property type="term" value="F:zinc ion binding"/>
    <property type="evidence" value="ECO:0007669"/>
    <property type="project" value="UniProtKB-KW"/>
</dbReference>
<dbReference type="InterPro" id="IPR002048">
    <property type="entry name" value="EF_hand_dom"/>
</dbReference>
<evidence type="ECO:0000256" key="1">
    <source>
        <dbReference type="ARBA" id="ARBA00022723"/>
    </source>
</evidence>
<feature type="domain" description="EF-hand" evidence="8">
    <location>
        <begin position="796"/>
        <end position="831"/>
    </location>
</feature>
<evidence type="ECO:0000259" key="7">
    <source>
        <dbReference type="PROSITE" id="PS50135"/>
    </source>
</evidence>
<feature type="region of interest" description="Disordered" evidence="6">
    <location>
        <begin position="1121"/>
        <end position="1154"/>
    </location>
</feature>
<evidence type="ECO:0000313" key="10">
    <source>
        <dbReference type="Proteomes" id="UP001274830"/>
    </source>
</evidence>
<dbReference type="InterPro" id="IPR018247">
    <property type="entry name" value="EF_Hand_1_Ca_BS"/>
</dbReference>
<evidence type="ECO:0000256" key="4">
    <source>
        <dbReference type="ARBA" id="ARBA00022837"/>
    </source>
</evidence>
<dbReference type="PROSITE" id="PS50135">
    <property type="entry name" value="ZF_ZZ_2"/>
    <property type="match status" value="1"/>
</dbReference>
<proteinExistence type="predicted"/>
<evidence type="ECO:0000256" key="2">
    <source>
        <dbReference type="ARBA" id="ARBA00022771"/>
    </source>
</evidence>
<dbReference type="GO" id="GO:0005509">
    <property type="term" value="F:calcium ion binding"/>
    <property type="evidence" value="ECO:0007669"/>
    <property type="project" value="InterPro"/>
</dbReference>
<keyword evidence="4" id="KW-0106">Calcium</keyword>
<dbReference type="InterPro" id="IPR052260">
    <property type="entry name" value="Autophagy_Rcpt_SigReg"/>
</dbReference>
<feature type="domain" description="EF-hand" evidence="8">
    <location>
        <begin position="832"/>
        <end position="867"/>
    </location>
</feature>
<feature type="region of interest" description="Disordered" evidence="6">
    <location>
        <begin position="1021"/>
        <end position="1045"/>
    </location>
</feature>
<comment type="caution">
    <text evidence="9">The sequence shown here is derived from an EMBL/GenBank/DDBJ whole genome shotgun (WGS) entry which is preliminary data.</text>
</comment>
<dbReference type="PROSITE" id="PS00018">
    <property type="entry name" value="EF_HAND_1"/>
    <property type="match status" value="1"/>
</dbReference>
<dbReference type="SUPFAM" id="SSF57850">
    <property type="entry name" value="RING/U-box"/>
    <property type="match status" value="1"/>
</dbReference>
<evidence type="ECO:0000256" key="6">
    <source>
        <dbReference type="SAM" id="MobiDB-lite"/>
    </source>
</evidence>
<dbReference type="SMART" id="SM00054">
    <property type="entry name" value="EFh"/>
    <property type="match status" value="2"/>
</dbReference>
<evidence type="ECO:0000256" key="3">
    <source>
        <dbReference type="ARBA" id="ARBA00022833"/>
    </source>
</evidence>
<name>A0AAE1C1Q7_9PEZI</name>
<feature type="domain" description="ZZ-type" evidence="7">
    <location>
        <begin position="656"/>
        <end position="708"/>
    </location>
</feature>
<dbReference type="PROSITE" id="PS50222">
    <property type="entry name" value="EF_HAND_2"/>
    <property type="match status" value="2"/>
</dbReference>
<evidence type="ECO:0000313" key="9">
    <source>
        <dbReference type="EMBL" id="KAK3674981.1"/>
    </source>
</evidence>
<dbReference type="Gene3D" id="1.10.238.10">
    <property type="entry name" value="EF-hand"/>
    <property type="match status" value="1"/>
</dbReference>
<feature type="compositionally biased region" description="Basic and acidic residues" evidence="6">
    <location>
        <begin position="1247"/>
        <end position="1258"/>
    </location>
</feature>
<dbReference type="SUPFAM" id="SSF47473">
    <property type="entry name" value="EF-hand"/>
    <property type="match status" value="1"/>
</dbReference>
<organism evidence="9 10">
    <name type="scientific">Recurvomyces mirabilis</name>
    <dbReference type="NCBI Taxonomy" id="574656"/>
    <lineage>
        <taxon>Eukaryota</taxon>
        <taxon>Fungi</taxon>
        <taxon>Dikarya</taxon>
        <taxon>Ascomycota</taxon>
        <taxon>Pezizomycotina</taxon>
        <taxon>Dothideomycetes</taxon>
        <taxon>Dothideomycetidae</taxon>
        <taxon>Mycosphaerellales</taxon>
        <taxon>Teratosphaeriaceae</taxon>
        <taxon>Recurvomyces</taxon>
    </lineage>
</organism>
<gene>
    <name evidence="9" type="ORF">LTR78_005325</name>
</gene>
<keyword evidence="2 5" id="KW-0863">Zinc-finger</keyword>
<keyword evidence="3" id="KW-0862">Zinc</keyword>
<dbReference type="PANTHER" id="PTHR15090">
    <property type="entry name" value="SEQUESTOSOME 1-RELATED"/>
    <property type="match status" value="1"/>
</dbReference>
<protein>
    <submittedName>
        <fullName evidence="9">Uncharacterized protein</fullName>
    </submittedName>
</protein>
<dbReference type="InterPro" id="IPR043145">
    <property type="entry name" value="Znf_ZZ_sf"/>
</dbReference>
<evidence type="ECO:0000256" key="5">
    <source>
        <dbReference type="PROSITE-ProRule" id="PRU00228"/>
    </source>
</evidence>
<keyword evidence="1" id="KW-0479">Metal-binding</keyword>